<feature type="non-terminal residue" evidence="1">
    <location>
        <position position="51"/>
    </location>
</feature>
<proteinExistence type="predicted"/>
<protein>
    <submittedName>
        <fullName evidence="1">Uncharacterized protein</fullName>
    </submittedName>
</protein>
<name>A0A6J4KKV6_9BACT</name>
<organism evidence="1">
    <name type="scientific">uncultured Gemmatimonadaceae bacterium</name>
    <dbReference type="NCBI Taxonomy" id="246130"/>
    <lineage>
        <taxon>Bacteria</taxon>
        <taxon>Pseudomonadati</taxon>
        <taxon>Gemmatimonadota</taxon>
        <taxon>Gemmatimonadia</taxon>
        <taxon>Gemmatimonadales</taxon>
        <taxon>Gemmatimonadaceae</taxon>
        <taxon>environmental samples</taxon>
    </lineage>
</organism>
<reference evidence="1" key="1">
    <citation type="submission" date="2020-02" db="EMBL/GenBank/DDBJ databases">
        <authorList>
            <person name="Meier V. D."/>
        </authorList>
    </citation>
    <scope>NUCLEOTIDE SEQUENCE</scope>
    <source>
        <strain evidence="1">AVDCRST_MAG11</strain>
    </source>
</reference>
<sequence length="51" mass="6024">MGFWPAERRRAGAARSTTPSGFIRVTRENQDVRVSEHFRLRDFLTHDQQHV</sequence>
<gene>
    <name evidence="1" type="ORF">AVDCRST_MAG11-1277</name>
</gene>
<evidence type="ECO:0000313" key="1">
    <source>
        <dbReference type="EMBL" id="CAA9307854.1"/>
    </source>
</evidence>
<dbReference type="EMBL" id="CADCTU010000287">
    <property type="protein sequence ID" value="CAA9307854.1"/>
    <property type="molecule type" value="Genomic_DNA"/>
</dbReference>
<dbReference type="AlphaFoldDB" id="A0A6J4KKV6"/>
<accession>A0A6J4KKV6</accession>